<gene>
    <name evidence="1" type="ORF">PXEA_LOCUS13202</name>
</gene>
<evidence type="ECO:0000313" key="2">
    <source>
        <dbReference type="Proteomes" id="UP000784294"/>
    </source>
</evidence>
<dbReference type="EMBL" id="CAAALY010043156">
    <property type="protein sequence ID" value="VEL19762.1"/>
    <property type="molecule type" value="Genomic_DNA"/>
</dbReference>
<name>A0A3S5CGQ1_9PLAT</name>
<keyword evidence="2" id="KW-1185">Reference proteome</keyword>
<accession>A0A3S5CGQ1</accession>
<reference evidence="1" key="1">
    <citation type="submission" date="2018-11" db="EMBL/GenBank/DDBJ databases">
        <authorList>
            <consortium name="Pathogen Informatics"/>
        </authorList>
    </citation>
    <scope>NUCLEOTIDE SEQUENCE</scope>
</reference>
<evidence type="ECO:0000313" key="1">
    <source>
        <dbReference type="EMBL" id="VEL19762.1"/>
    </source>
</evidence>
<proteinExistence type="predicted"/>
<comment type="caution">
    <text evidence="1">The sequence shown here is derived from an EMBL/GenBank/DDBJ whole genome shotgun (WGS) entry which is preliminary data.</text>
</comment>
<dbReference type="AlphaFoldDB" id="A0A3S5CGQ1"/>
<dbReference type="Proteomes" id="UP000784294">
    <property type="component" value="Unassembled WGS sequence"/>
</dbReference>
<organism evidence="1 2">
    <name type="scientific">Protopolystoma xenopodis</name>
    <dbReference type="NCBI Taxonomy" id="117903"/>
    <lineage>
        <taxon>Eukaryota</taxon>
        <taxon>Metazoa</taxon>
        <taxon>Spiralia</taxon>
        <taxon>Lophotrochozoa</taxon>
        <taxon>Platyhelminthes</taxon>
        <taxon>Monogenea</taxon>
        <taxon>Polyopisthocotylea</taxon>
        <taxon>Polystomatidea</taxon>
        <taxon>Polystomatidae</taxon>
        <taxon>Protopolystoma</taxon>
    </lineage>
</organism>
<protein>
    <submittedName>
        <fullName evidence="1">Uncharacterized protein</fullName>
    </submittedName>
</protein>
<sequence length="172" mass="18729">MLLMLDCLDTMGPWGGLCSLGPINDMNVTEGTRNSPDEFCQASRLEDQDILLAAEESEVKSEIDDDASMNSEAGSTEDLARAHATNWLVRSLRSGQVALLVWPLLADLLSPATVRLSLAAWHRECITAHTGKRIQQQTKQLSGKDMKFNNKVGSVGWADKASGGKIKGKFIN</sequence>